<geneLocation type="plasmid" evidence="6">
    <name>ppd5205-30</name>
</geneLocation>
<dbReference type="RefSeq" id="WP_065975501.1">
    <property type="nucleotide sequence ID" value="NZ_CP016831.1"/>
</dbReference>
<dbReference type="EMBL" id="LT853883">
    <property type="protein sequence ID" value="SMR01263.1"/>
    <property type="molecule type" value="Genomic_DNA"/>
</dbReference>
<dbReference type="eggNOG" id="COG4643">
    <property type="taxonomic scope" value="Bacteria"/>
</dbReference>
<evidence type="ECO:0000313" key="4">
    <source>
        <dbReference type="EMBL" id="SMR06025.1"/>
    </source>
</evidence>
<dbReference type="GeneID" id="61896252"/>
<dbReference type="OrthoDB" id="8967890at2"/>
<dbReference type="AlphaFoldDB" id="A0A1Y6HR89"/>
<feature type="compositionally biased region" description="Low complexity" evidence="1">
    <location>
        <begin position="160"/>
        <end position="173"/>
    </location>
</feature>
<evidence type="ECO:0000313" key="5">
    <source>
        <dbReference type="Proteomes" id="UP000195877"/>
    </source>
</evidence>
<reference evidence="3 5" key="2">
    <citation type="submission" date="2017-05" db="EMBL/GenBank/DDBJ databases">
        <authorList>
            <person name="Blom J."/>
        </authorList>
    </citation>
    <scope>NUCLEOTIDE SEQUENCE [LARGE SCALE GENOMIC DNA]</scope>
    <source>
        <strain evidence="3">PD885</strain>
        <plasmid evidence="3">pPD885-29</plasmid>
        <plasmid evidence="5">ppd885-29</plasmid>
    </source>
</reference>
<evidence type="ECO:0000313" key="6">
    <source>
        <dbReference type="Proteomes" id="UP000195953"/>
    </source>
</evidence>
<sequence>MAEPAFNENGAFNINGQWATGLRYEVKLDGGSFASGTIKFINGRKQVVSAKIASREEAVEIIGERNVENIEAGKGKEKDATSGMTKGKLQAENLSFKQSYTTDKKPVNEIEATIERDTSIEKDVQAFLAKRREEMARSRQQRLQNERIVSTEERSDYGADTKTATTEATPGTARGKLQAENLAFKQSYTPDKKPVNEIEATIERDTSLDKDVQAFLAKRREEMARSRQQRLQNERIVSTEERSDYGADTKTATTEATPGISQSVEDRAKAVPDAVKQRFIQVDNKFHFPDKTLAFEDHGRKLATRSENQEVVRSVVAIAHARGWERIAVRGTEEFRRAAWLEASLTGIEVSGYKPTKVEKAHLATLLERQGGIRENSIEEREPREREAGSTRPEQTPSGLNGAGAGVKLRDGVLTGQLLEHGEANYKHDPKKEMSYFVKVETERGERTVWGVDLRRAVAESGVAIGDRVAIEKMGRKSVTAKERVFDKDGNEVGERAVDAHRNRWKVGSLEKAEAFTRDDRAEVVKKHPDLAPAYGTVAAAQKFAEKQFANKEDQARFVSIARQVVAEKIAHGENVPAPKIREAKVQDRPKDQGKDQERSEPPKPRKANQEFAR</sequence>
<organism evidence="4 6">
    <name type="scientific">Xanthomonas fragariae</name>
    <dbReference type="NCBI Taxonomy" id="48664"/>
    <lineage>
        <taxon>Bacteria</taxon>
        <taxon>Pseudomonadati</taxon>
        <taxon>Pseudomonadota</taxon>
        <taxon>Gammaproteobacteria</taxon>
        <taxon>Lysobacterales</taxon>
        <taxon>Lysobacteraceae</taxon>
        <taxon>Xanthomonas</taxon>
    </lineage>
</organism>
<proteinExistence type="predicted"/>
<feature type="region of interest" description="Disordered" evidence="1">
    <location>
        <begin position="240"/>
        <end position="265"/>
    </location>
</feature>
<dbReference type="KEGG" id="xfr:BER92_19350"/>
<dbReference type="Proteomes" id="UP000195877">
    <property type="component" value="Plasmid pPD885-29"/>
</dbReference>
<evidence type="ECO:0000256" key="1">
    <source>
        <dbReference type="SAM" id="MobiDB-lite"/>
    </source>
</evidence>
<geneLocation type="plasmid" evidence="5">
    <name>ppd885-29</name>
</geneLocation>
<evidence type="ECO:0000313" key="3">
    <source>
        <dbReference type="EMBL" id="SMR01263.1"/>
    </source>
</evidence>
<feature type="region of interest" description="Disordered" evidence="1">
    <location>
        <begin position="372"/>
        <end position="407"/>
    </location>
</feature>
<reference evidence="4 6" key="1">
    <citation type="submission" date="2017-05" db="EMBL/GenBank/DDBJ databases">
        <authorList>
            <person name="Song R."/>
            <person name="Chenine A.L."/>
            <person name="Ruprecht R.M."/>
        </authorList>
    </citation>
    <scope>NUCLEOTIDE SEQUENCE [LARGE SCALE GENOMIC DNA]</scope>
    <source>
        <strain evidence="4">PD5205</strain>
        <plasmid evidence="6">ppd5205-30</plasmid>
    </source>
</reference>
<dbReference type="InterPro" id="IPR040677">
    <property type="entry name" value="LPD7"/>
</dbReference>
<feature type="region of interest" description="Disordered" evidence="1">
    <location>
        <begin position="152"/>
        <end position="173"/>
    </location>
</feature>
<feature type="compositionally biased region" description="Polar residues" evidence="1">
    <location>
        <begin position="250"/>
        <end position="263"/>
    </location>
</feature>
<geneLocation type="plasmid" evidence="3">
    <name>pPD885-29</name>
</geneLocation>
<keyword evidence="5" id="KW-1185">Reference proteome</keyword>
<name>A0A1Y6HR89_9XANT</name>
<feature type="region of interest" description="Disordered" evidence="1">
    <location>
        <begin position="571"/>
        <end position="614"/>
    </location>
</feature>
<evidence type="ECO:0000259" key="2">
    <source>
        <dbReference type="Pfam" id="PF18821"/>
    </source>
</evidence>
<feature type="domain" description="Large polyvalent protein-associated" evidence="2">
    <location>
        <begin position="274"/>
        <end position="360"/>
    </location>
</feature>
<dbReference type="Proteomes" id="UP000195953">
    <property type="component" value="Plasmid pPD5205-30"/>
</dbReference>
<accession>A0A1Y6HR89</accession>
<keyword evidence="3" id="KW-0614">Plasmid</keyword>
<feature type="compositionally biased region" description="Basic and acidic residues" evidence="1">
    <location>
        <begin position="580"/>
        <end position="604"/>
    </location>
</feature>
<dbReference type="Pfam" id="PF18821">
    <property type="entry name" value="LPD7"/>
    <property type="match status" value="1"/>
</dbReference>
<dbReference type="EMBL" id="LT853886">
    <property type="protein sequence ID" value="SMR06025.1"/>
    <property type="molecule type" value="Genomic_DNA"/>
</dbReference>
<protein>
    <submittedName>
        <fullName evidence="4">Putative dna primase protein</fullName>
    </submittedName>
</protein>
<feature type="compositionally biased region" description="Basic and acidic residues" evidence="1">
    <location>
        <begin position="376"/>
        <end position="389"/>
    </location>
</feature>
<gene>
    <name evidence="4" type="ORF">PD5205_04023</name>
    <name evidence="3" type="ORF">PD885_04021</name>
</gene>